<feature type="domain" description="HTH marR-type" evidence="1">
    <location>
        <begin position="11"/>
        <end position="147"/>
    </location>
</feature>
<dbReference type="EMBL" id="JABAHY010000008">
    <property type="protein sequence ID" value="NLS10188.1"/>
    <property type="molecule type" value="Genomic_DNA"/>
</dbReference>
<dbReference type="PANTHER" id="PTHR33164">
    <property type="entry name" value="TRANSCRIPTIONAL REGULATOR, MARR FAMILY"/>
    <property type="match status" value="1"/>
</dbReference>
<dbReference type="RefSeq" id="WP_168887677.1">
    <property type="nucleotide sequence ID" value="NZ_JABAHY010000008.1"/>
</dbReference>
<organism evidence="2 3">
    <name type="scientific">Nesterenkonia sedimenti</name>
    <dbReference type="NCBI Taxonomy" id="1463632"/>
    <lineage>
        <taxon>Bacteria</taxon>
        <taxon>Bacillati</taxon>
        <taxon>Actinomycetota</taxon>
        <taxon>Actinomycetes</taxon>
        <taxon>Micrococcales</taxon>
        <taxon>Micrococcaceae</taxon>
        <taxon>Nesterenkonia</taxon>
    </lineage>
</organism>
<comment type="caution">
    <text evidence="2">The sequence shown here is derived from an EMBL/GenBank/DDBJ whole genome shotgun (WGS) entry which is preliminary data.</text>
</comment>
<dbReference type="PANTHER" id="PTHR33164:SF99">
    <property type="entry name" value="MARR FAMILY REGULATORY PROTEIN"/>
    <property type="match status" value="1"/>
</dbReference>
<proteinExistence type="predicted"/>
<dbReference type="GO" id="GO:0003700">
    <property type="term" value="F:DNA-binding transcription factor activity"/>
    <property type="evidence" value="ECO:0007669"/>
    <property type="project" value="InterPro"/>
</dbReference>
<dbReference type="InterPro" id="IPR036390">
    <property type="entry name" value="WH_DNA-bd_sf"/>
</dbReference>
<dbReference type="InterPro" id="IPR039422">
    <property type="entry name" value="MarR/SlyA-like"/>
</dbReference>
<dbReference type="SUPFAM" id="SSF46785">
    <property type="entry name" value="Winged helix' DNA-binding domain"/>
    <property type="match status" value="1"/>
</dbReference>
<dbReference type="GO" id="GO:0006950">
    <property type="term" value="P:response to stress"/>
    <property type="evidence" value="ECO:0007669"/>
    <property type="project" value="TreeGrafter"/>
</dbReference>
<dbReference type="AlphaFoldDB" id="A0A7X8TK59"/>
<name>A0A7X8TK59_9MICC</name>
<dbReference type="InterPro" id="IPR036388">
    <property type="entry name" value="WH-like_DNA-bd_sf"/>
</dbReference>
<reference evidence="2 3" key="1">
    <citation type="submission" date="2020-04" db="EMBL/GenBank/DDBJ databases">
        <title>Nesterenkonia sp. nov., isolated from marine sediment.</title>
        <authorList>
            <person name="Zhang G."/>
        </authorList>
    </citation>
    <scope>NUCLEOTIDE SEQUENCE [LARGE SCALE GENOMIC DNA]</scope>
    <source>
        <strain evidence="2 3">MY13</strain>
    </source>
</reference>
<dbReference type="SMART" id="SM00347">
    <property type="entry name" value="HTH_MARR"/>
    <property type="match status" value="1"/>
</dbReference>
<sequence length="170" mass="18668">MADPRWLTDDERSAWLNLASVLELLPGALDAQLLRDDDLTHFEYFTLASLSEAPERTLRIKALADMTNATLPRISRVLTGLEKAGLITRSLCDNDRRARNVTLTEKGWSAVVQAAPRHVENVRRLVFDRLTPEQTAQLSSIAESLLGELDPEGRMFTVPASGSGSGDVPG</sequence>
<dbReference type="Gene3D" id="1.10.10.10">
    <property type="entry name" value="Winged helix-like DNA-binding domain superfamily/Winged helix DNA-binding domain"/>
    <property type="match status" value="1"/>
</dbReference>
<dbReference type="Pfam" id="PF01047">
    <property type="entry name" value="MarR"/>
    <property type="match status" value="1"/>
</dbReference>
<gene>
    <name evidence="2" type="ORF">HGQ17_09295</name>
</gene>
<keyword evidence="3" id="KW-1185">Reference proteome</keyword>
<protein>
    <submittedName>
        <fullName evidence="2">MarR family transcriptional regulator</fullName>
    </submittedName>
</protein>
<accession>A0A7X8TK59</accession>
<dbReference type="Proteomes" id="UP000523139">
    <property type="component" value="Unassembled WGS sequence"/>
</dbReference>
<dbReference type="PRINTS" id="PR00598">
    <property type="entry name" value="HTHMARR"/>
</dbReference>
<evidence type="ECO:0000259" key="1">
    <source>
        <dbReference type="PROSITE" id="PS50995"/>
    </source>
</evidence>
<dbReference type="InterPro" id="IPR000835">
    <property type="entry name" value="HTH_MarR-typ"/>
</dbReference>
<evidence type="ECO:0000313" key="2">
    <source>
        <dbReference type="EMBL" id="NLS10188.1"/>
    </source>
</evidence>
<dbReference type="PROSITE" id="PS50995">
    <property type="entry name" value="HTH_MARR_2"/>
    <property type="match status" value="1"/>
</dbReference>
<evidence type="ECO:0000313" key="3">
    <source>
        <dbReference type="Proteomes" id="UP000523139"/>
    </source>
</evidence>